<comment type="subunit">
    <text evidence="3">Interacts with hulA.</text>
</comment>
<evidence type="ECO:0000256" key="2">
    <source>
        <dbReference type="ARBA" id="ARBA00022786"/>
    </source>
</evidence>
<comment type="function">
    <text evidence="4">Component of the regulatory network controlling carbon source utilization through ubiquitination and deubiquitination involving creA, creB, creC, creD and acrB. May be involved in signaling by recognizing appropriately phosphorylated substrates via its arrestin domains and then recruit a HECT-type ubiquitin ligase such as hulA, leading to ubiquitination of the substrate, providing a link between ubiquitination and phosphorylation in protein regulation and stability.</text>
</comment>
<sequence length="579" mass="63971">MALSFFGGSSHAKYFDIRLNDSYIVFRGTEEEAASAHLKGTLVLCLTEPISIKYLKLRLTGMSRVCATSWHYPSSSNAGGRRAWKESVFYEKSWKFRDAGKGKTEILPADNYEFPFDVVLDGSLPESVEGLAETWVTYRFKAEIGRKYAKDIVVRKPLRIIRTLSAGALELSHAMSVDNVWPNKVEYSISTPLKAVIFGTSIRVDFRLIPLLKGLRIGKINSQLVESHDLTLNPEDPEPLRSCYKITRTIINDERELPNDGEPEIIDETAEGHQFTHYLDMPKTLTKCLQDTDTRGIKVRHKLKFQVQLLNPDGHISELRATLPVSVFISPNMPFDDNNNMVDQSPVAAQRAVDELAGQAPPLYGEHQFDQLYSEVDHAGYRTPGPSSGSATPFGALSRNISSENLASMNALTGNDISASLHSRLSNLHANSGRPSPDPRTDRDRRHLPMTGDAAGGPPTSHPLSRSSSDEAVPGAPSGAATPRQPQYMEVESLSRVPSYSTAVRTTVQPCDAGLPNYQTVIAGDIVTPPVPQSPQQAHIRARQSPPDNLDRSLPFHSRALGETDDSERRLRLVQARAR</sequence>
<dbReference type="OrthoDB" id="2333384at2759"/>
<dbReference type="AlphaFoldDB" id="A0A3A2Z9R5"/>
<evidence type="ECO:0000256" key="5">
    <source>
        <dbReference type="ARBA" id="ARBA00079835"/>
    </source>
</evidence>
<dbReference type="InterPro" id="IPR011021">
    <property type="entry name" value="Arrestin-like_N"/>
</dbReference>
<gene>
    <name evidence="8" type="ORF">PHISCL_08322</name>
</gene>
<comment type="caution">
    <text evidence="8">The sequence shown here is derived from an EMBL/GenBank/DDBJ whole genome shotgun (WGS) entry which is preliminary data.</text>
</comment>
<dbReference type="Pfam" id="PF02752">
    <property type="entry name" value="Arrestin_C"/>
    <property type="match status" value="1"/>
</dbReference>
<proteinExistence type="inferred from homology"/>
<dbReference type="FunFam" id="2.60.40.640:FF:000018">
    <property type="entry name" value="HECT-type ubiquitin ligase-interacting protein creD"/>
    <property type="match status" value="1"/>
</dbReference>
<dbReference type="Proteomes" id="UP000266188">
    <property type="component" value="Unassembled WGS sequence"/>
</dbReference>
<dbReference type="InterPro" id="IPR011022">
    <property type="entry name" value="Arrestin_C-like"/>
</dbReference>
<dbReference type="SMART" id="SM01017">
    <property type="entry name" value="Arrestin_C"/>
    <property type="match status" value="1"/>
</dbReference>
<reference evidence="9" key="1">
    <citation type="submission" date="2017-02" db="EMBL/GenBank/DDBJ databases">
        <authorList>
            <person name="Tafer H."/>
            <person name="Lopandic K."/>
        </authorList>
    </citation>
    <scope>NUCLEOTIDE SEQUENCE [LARGE SCALE GENOMIC DNA]</scope>
    <source>
        <strain evidence="9">CBS 366.77</strain>
    </source>
</reference>
<evidence type="ECO:0000256" key="6">
    <source>
        <dbReference type="SAM" id="MobiDB-lite"/>
    </source>
</evidence>
<feature type="region of interest" description="Disordered" evidence="6">
    <location>
        <begin position="531"/>
        <end position="579"/>
    </location>
</feature>
<dbReference type="Gene3D" id="2.60.40.640">
    <property type="match status" value="1"/>
</dbReference>
<feature type="compositionally biased region" description="Basic and acidic residues" evidence="6">
    <location>
        <begin position="437"/>
        <end position="447"/>
    </location>
</feature>
<evidence type="ECO:0000313" key="9">
    <source>
        <dbReference type="Proteomes" id="UP000266188"/>
    </source>
</evidence>
<dbReference type="GO" id="GO:0070086">
    <property type="term" value="P:ubiquitin-dependent endocytosis"/>
    <property type="evidence" value="ECO:0007669"/>
    <property type="project" value="TreeGrafter"/>
</dbReference>
<evidence type="ECO:0000256" key="1">
    <source>
        <dbReference type="ARBA" id="ARBA00005298"/>
    </source>
</evidence>
<dbReference type="InterPro" id="IPR014756">
    <property type="entry name" value="Ig_E-set"/>
</dbReference>
<dbReference type="InterPro" id="IPR014752">
    <property type="entry name" value="Arrestin-like_C"/>
</dbReference>
<feature type="region of interest" description="Disordered" evidence="6">
    <location>
        <begin position="427"/>
        <end position="489"/>
    </location>
</feature>
<comment type="similarity">
    <text evidence="1">Belongs to the arrestin family.</text>
</comment>
<dbReference type="Pfam" id="PF00339">
    <property type="entry name" value="Arrestin_N"/>
    <property type="match status" value="1"/>
</dbReference>
<dbReference type="STRING" id="2070753.A0A3A2Z9R5"/>
<evidence type="ECO:0000256" key="4">
    <source>
        <dbReference type="ARBA" id="ARBA00056218"/>
    </source>
</evidence>
<dbReference type="PANTHER" id="PTHR11188">
    <property type="entry name" value="ARRESTIN DOMAIN CONTAINING PROTEIN"/>
    <property type="match status" value="1"/>
</dbReference>
<name>A0A3A2Z9R5_9EURO</name>
<dbReference type="GO" id="GO:0030674">
    <property type="term" value="F:protein-macromolecule adaptor activity"/>
    <property type="evidence" value="ECO:0007669"/>
    <property type="project" value="TreeGrafter"/>
</dbReference>
<dbReference type="GO" id="GO:0005886">
    <property type="term" value="C:plasma membrane"/>
    <property type="evidence" value="ECO:0007669"/>
    <property type="project" value="TreeGrafter"/>
</dbReference>
<organism evidence="8 9">
    <name type="scientific">Aspergillus sclerotialis</name>
    <dbReference type="NCBI Taxonomy" id="2070753"/>
    <lineage>
        <taxon>Eukaryota</taxon>
        <taxon>Fungi</taxon>
        <taxon>Dikarya</taxon>
        <taxon>Ascomycota</taxon>
        <taxon>Pezizomycotina</taxon>
        <taxon>Eurotiomycetes</taxon>
        <taxon>Eurotiomycetidae</taxon>
        <taxon>Eurotiales</taxon>
        <taxon>Aspergillaceae</taxon>
        <taxon>Aspergillus</taxon>
        <taxon>Aspergillus subgen. Polypaecilum</taxon>
    </lineage>
</organism>
<protein>
    <recommendedName>
        <fullName evidence="5">Carbon catabolite repressor D</fullName>
    </recommendedName>
</protein>
<evidence type="ECO:0000313" key="8">
    <source>
        <dbReference type="EMBL" id="RJE19350.1"/>
    </source>
</evidence>
<dbReference type="GO" id="GO:0031625">
    <property type="term" value="F:ubiquitin protein ligase binding"/>
    <property type="evidence" value="ECO:0007669"/>
    <property type="project" value="TreeGrafter"/>
</dbReference>
<keyword evidence="2" id="KW-0833">Ubl conjugation pathway</keyword>
<dbReference type="SUPFAM" id="SSF81296">
    <property type="entry name" value="E set domains"/>
    <property type="match status" value="1"/>
</dbReference>
<dbReference type="InterPro" id="IPR050357">
    <property type="entry name" value="Arrestin_domain-protein"/>
</dbReference>
<accession>A0A3A2Z9R5</accession>
<evidence type="ECO:0000259" key="7">
    <source>
        <dbReference type="SMART" id="SM01017"/>
    </source>
</evidence>
<dbReference type="EMBL" id="MVGC01000417">
    <property type="protein sequence ID" value="RJE19350.1"/>
    <property type="molecule type" value="Genomic_DNA"/>
</dbReference>
<evidence type="ECO:0000256" key="3">
    <source>
        <dbReference type="ARBA" id="ARBA00038766"/>
    </source>
</evidence>
<feature type="domain" description="Arrestin C-terminal-like" evidence="7">
    <location>
        <begin position="181"/>
        <end position="332"/>
    </location>
</feature>
<dbReference type="GO" id="GO:0005829">
    <property type="term" value="C:cytosol"/>
    <property type="evidence" value="ECO:0007669"/>
    <property type="project" value="TreeGrafter"/>
</dbReference>
<keyword evidence="9" id="KW-1185">Reference proteome</keyword>
<dbReference type="PANTHER" id="PTHR11188:SF17">
    <property type="entry name" value="FI21816P1"/>
    <property type="match status" value="1"/>
</dbReference>